<dbReference type="GO" id="GO:0009089">
    <property type="term" value="P:lysine biosynthetic process via diaminopimelate"/>
    <property type="evidence" value="ECO:0007669"/>
    <property type="project" value="UniProtKB-UniRule"/>
</dbReference>
<dbReference type="EC" id="1.17.1.8" evidence="10 13"/>
<dbReference type="AlphaFoldDB" id="A0A933GP67"/>
<dbReference type="HAMAP" id="MF_00102">
    <property type="entry name" value="DapB"/>
    <property type="match status" value="1"/>
</dbReference>
<organism evidence="16 17">
    <name type="scientific">Tectimicrobiota bacterium</name>
    <dbReference type="NCBI Taxonomy" id="2528274"/>
    <lineage>
        <taxon>Bacteria</taxon>
        <taxon>Pseudomonadati</taxon>
        <taxon>Nitrospinota/Tectimicrobiota group</taxon>
        <taxon>Candidatus Tectimicrobiota</taxon>
    </lineage>
</organism>
<feature type="binding site" evidence="13">
    <location>
        <position position="35"/>
    </location>
    <ligand>
        <name>NADP(+)</name>
        <dbReference type="ChEBI" id="CHEBI:58349"/>
    </ligand>
</feature>
<dbReference type="GO" id="GO:0051287">
    <property type="term" value="F:NAD binding"/>
    <property type="evidence" value="ECO:0007669"/>
    <property type="project" value="UniProtKB-UniRule"/>
</dbReference>
<comment type="function">
    <text evidence="13">Catalyzes the conversion of 4-hydroxy-tetrahydrodipicolinate (HTPA) to tetrahydrodipicolinate.</text>
</comment>
<keyword evidence="7 13" id="KW-0520">NAD</keyword>
<keyword evidence="5 13" id="KW-0220">Diaminopimelate biosynthesis</keyword>
<comment type="subcellular location">
    <subcellularLocation>
        <location evidence="13">Cytoplasm</location>
    </subcellularLocation>
</comment>
<feature type="domain" description="Dihydrodipicolinate reductase C-terminal" evidence="15">
    <location>
        <begin position="128"/>
        <end position="264"/>
    </location>
</feature>
<feature type="domain" description="Dihydrodipicolinate reductase N-terminal" evidence="14">
    <location>
        <begin position="3"/>
        <end position="125"/>
    </location>
</feature>
<evidence type="ECO:0000256" key="8">
    <source>
        <dbReference type="ARBA" id="ARBA00023154"/>
    </source>
</evidence>
<dbReference type="EMBL" id="JACQWF010000315">
    <property type="protein sequence ID" value="MBI4596120.1"/>
    <property type="molecule type" value="Genomic_DNA"/>
</dbReference>
<evidence type="ECO:0000313" key="16">
    <source>
        <dbReference type="EMBL" id="MBI4596120.1"/>
    </source>
</evidence>
<dbReference type="PANTHER" id="PTHR20836:SF0">
    <property type="entry name" value="4-HYDROXY-TETRAHYDRODIPICOLINATE REDUCTASE 1, CHLOROPLASTIC-RELATED"/>
    <property type="match status" value="1"/>
</dbReference>
<evidence type="ECO:0000256" key="2">
    <source>
        <dbReference type="ARBA" id="ARBA00022490"/>
    </source>
</evidence>
<feature type="active site" description="Proton donor/acceptor" evidence="13">
    <location>
        <position position="155"/>
    </location>
</feature>
<evidence type="ECO:0000313" key="17">
    <source>
        <dbReference type="Proteomes" id="UP000772181"/>
    </source>
</evidence>
<keyword evidence="2 13" id="KW-0963">Cytoplasm</keyword>
<dbReference type="GO" id="GO:0050661">
    <property type="term" value="F:NADP binding"/>
    <property type="evidence" value="ECO:0007669"/>
    <property type="project" value="UniProtKB-UniRule"/>
</dbReference>
<feature type="binding site" evidence="13">
    <location>
        <begin position="8"/>
        <end position="13"/>
    </location>
    <ligand>
        <name>NAD(+)</name>
        <dbReference type="ChEBI" id="CHEBI:57540"/>
    </ligand>
</feature>
<reference evidence="16" key="1">
    <citation type="submission" date="2020-07" db="EMBL/GenBank/DDBJ databases">
        <title>Huge and variable diversity of episymbiotic CPR bacteria and DPANN archaea in groundwater ecosystems.</title>
        <authorList>
            <person name="He C.Y."/>
            <person name="Keren R."/>
            <person name="Whittaker M."/>
            <person name="Farag I.F."/>
            <person name="Doudna J."/>
            <person name="Cate J.H.D."/>
            <person name="Banfield J.F."/>
        </authorList>
    </citation>
    <scope>NUCLEOTIDE SEQUENCE</scope>
    <source>
        <strain evidence="16">NC_groundwater_1482_Ag_S-0.65um_47_24</strain>
    </source>
</reference>
<comment type="similarity">
    <text evidence="1 13">Belongs to the DapB family.</text>
</comment>
<dbReference type="PROSITE" id="PS01298">
    <property type="entry name" value="DAPB"/>
    <property type="match status" value="1"/>
</dbReference>
<dbReference type="Gene3D" id="3.40.50.720">
    <property type="entry name" value="NAD(P)-binding Rossmann-like Domain"/>
    <property type="match status" value="1"/>
</dbReference>
<dbReference type="InterPro" id="IPR022663">
    <property type="entry name" value="DapB_C"/>
</dbReference>
<keyword evidence="3 13" id="KW-0028">Amino-acid biosynthesis</keyword>
<evidence type="ECO:0000259" key="14">
    <source>
        <dbReference type="Pfam" id="PF01113"/>
    </source>
</evidence>
<keyword evidence="8 13" id="KW-0457">Lysine biosynthesis</keyword>
<evidence type="ECO:0000259" key="15">
    <source>
        <dbReference type="Pfam" id="PF05173"/>
    </source>
</evidence>
<protein>
    <recommendedName>
        <fullName evidence="10 13">4-hydroxy-tetrahydrodipicolinate reductase</fullName>
        <shortName evidence="13">HTPA reductase</shortName>
        <ecNumber evidence="10 13">1.17.1.8</ecNumber>
    </recommendedName>
</protein>
<evidence type="ECO:0000256" key="11">
    <source>
        <dbReference type="ARBA" id="ARBA00049080"/>
    </source>
</evidence>
<evidence type="ECO:0000256" key="10">
    <source>
        <dbReference type="ARBA" id="ARBA00038983"/>
    </source>
</evidence>
<dbReference type="SUPFAM" id="SSF55347">
    <property type="entry name" value="Glyceraldehyde-3-phosphate dehydrogenase-like, C-terminal domain"/>
    <property type="match status" value="1"/>
</dbReference>
<dbReference type="PIRSF" id="PIRSF000161">
    <property type="entry name" value="DHPR"/>
    <property type="match status" value="1"/>
</dbReference>
<evidence type="ECO:0000256" key="1">
    <source>
        <dbReference type="ARBA" id="ARBA00006642"/>
    </source>
</evidence>
<comment type="caution">
    <text evidence="16">The sequence shown here is derived from an EMBL/GenBank/DDBJ whole genome shotgun (WGS) entry which is preliminary data.</text>
</comment>
<dbReference type="InterPro" id="IPR000846">
    <property type="entry name" value="DapB_N"/>
</dbReference>
<comment type="catalytic activity">
    <reaction evidence="11 13">
        <text>(S)-2,3,4,5-tetrahydrodipicolinate + NADP(+) + H2O = (2S,4S)-4-hydroxy-2,3,4,5-tetrahydrodipicolinate + NADPH + H(+)</text>
        <dbReference type="Rhea" id="RHEA:35331"/>
        <dbReference type="ChEBI" id="CHEBI:15377"/>
        <dbReference type="ChEBI" id="CHEBI:15378"/>
        <dbReference type="ChEBI" id="CHEBI:16845"/>
        <dbReference type="ChEBI" id="CHEBI:57783"/>
        <dbReference type="ChEBI" id="CHEBI:58349"/>
        <dbReference type="ChEBI" id="CHEBI:67139"/>
        <dbReference type="EC" id="1.17.1.8"/>
    </reaction>
</comment>
<feature type="binding site" evidence="13">
    <location>
        <position position="156"/>
    </location>
    <ligand>
        <name>(S)-2,3,4,5-tetrahydrodipicolinate</name>
        <dbReference type="ChEBI" id="CHEBI:16845"/>
    </ligand>
</feature>
<gene>
    <name evidence="13" type="primary">dapB</name>
    <name evidence="16" type="ORF">HY730_07045</name>
</gene>
<dbReference type="GO" id="GO:0016726">
    <property type="term" value="F:oxidoreductase activity, acting on CH or CH2 groups, NAD or NADP as acceptor"/>
    <property type="evidence" value="ECO:0007669"/>
    <property type="project" value="UniProtKB-UniRule"/>
</dbReference>
<name>A0A933GP67_UNCTE</name>
<comment type="caution">
    <text evidence="13">Was originally thought to be a dihydrodipicolinate reductase (DHDPR), catalyzing the conversion of dihydrodipicolinate to tetrahydrodipicolinate. However, it was shown in E.coli that the substrate of the enzymatic reaction is not dihydrodipicolinate (DHDP) but in fact (2S,4S)-4-hydroxy-2,3,4,5-tetrahydrodipicolinic acid (HTPA), the product released by the DapA-catalyzed reaction.</text>
</comment>
<evidence type="ECO:0000256" key="9">
    <source>
        <dbReference type="ARBA" id="ARBA00037922"/>
    </source>
</evidence>
<dbReference type="NCBIfam" id="TIGR00036">
    <property type="entry name" value="dapB"/>
    <property type="match status" value="1"/>
</dbReference>
<evidence type="ECO:0000256" key="12">
    <source>
        <dbReference type="ARBA" id="ARBA00049396"/>
    </source>
</evidence>
<feature type="binding site" evidence="13">
    <location>
        <begin position="165"/>
        <end position="166"/>
    </location>
    <ligand>
        <name>(S)-2,3,4,5-tetrahydrodipicolinate</name>
        <dbReference type="ChEBI" id="CHEBI:16845"/>
    </ligand>
</feature>
<dbReference type="InterPro" id="IPR022664">
    <property type="entry name" value="DapB_N_CS"/>
</dbReference>
<comment type="catalytic activity">
    <reaction evidence="12 13">
        <text>(S)-2,3,4,5-tetrahydrodipicolinate + NAD(+) + H2O = (2S,4S)-4-hydroxy-2,3,4,5-tetrahydrodipicolinate + NADH + H(+)</text>
        <dbReference type="Rhea" id="RHEA:35323"/>
        <dbReference type="ChEBI" id="CHEBI:15377"/>
        <dbReference type="ChEBI" id="CHEBI:15378"/>
        <dbReference type="ChEBI" id="CHEBI:16845"/>
        <dbReference type="ChEBI" id="CHEBI:57540"/>
        <dbReference type="ChEBI" id="CHEBI:57945"/>
        <dbReference type="ChEBI" id="CHEBI:67139"/>
        <dbReference type="EC" id="1.17.1.8"/>
    </reaction>
</comment>
<feature type="binding site" evidence="13">
    <location>
        <begin position="122"/>
        <end position="125"/>
    </location>
    <ligand>
        <name>NAD(+)</name>
        <dbReference type="ChEBI" id="CHEBI:57540"/>
    </ligand>
</feature>
<evidence type="ECO:0000256" key="3">
    <source>
        <dbReference type="ARBA" id="ARBA00022605"/>
    </source>
</evidence>
<dbReference type="PANTHER" id="PTHR20836">
    <property type="entry name" value="DIHYDRODIPICOLINATE REDUCTASE"/>
    <property type="match status" value="1"/>
</dbReference>
<dbReference type="Pfam" id="PF05173">
    <property type="entry name" value="DapB_C"/>
    <property type="match status" value="1"/>
</dbReference>
<keyword evidence="4 13" id="KW-0521">NADP</keyword>
<dbReference type="GO" id="GO:0008839">
    <property type="term" value="F:4-hydroxy-tetrahydrodipicolinate reductase"/>
    <property type="evidence" value="ECO:0007669"/>
    <property type="project" value="UniProtKB-UniRule"/>
</dbReference>
<comment type="subunit">
    <text evidence="13">Homotetramer.</text>
</comment>
<dbReference type="FunFam" id="3.30.360.10:FF:000004">
    <property type="entry name" value="4-hydroxy-tetrahydrodipicolinate reductase"/>
    <property type="match status" value="1"/>
</dbReference>
<accession>A0A933GP67</accession>
<feature type="binding site" evidence="13">
    <location>
        <position position="34"/>
    </location>
    <ligand>
        <name>NAD(+)</name>
        <dbReference type="ChEBI" id="CHEBI:57540"/>
    </ligand>
</feature>
<proteinExistence type="inferred from homology"/>
<evidence type="ECO:0000256" key="7">
    <source>
        <dbReference type="ARBA" id="ARBA00023027"/>
    </source>
</evidence>
<dbReference type="Pfam" id="PF01113">
    <property type="entry name" value="DapB_N"/>
    <property type="match status" value="1"/>
</dbReference>
<feature type="binding site" evidence="13">
    <location>
        <begin position="98"/>
        <end position="100"/>
    </location>
    <ligand>
        <name>NAD(+)</name>
        <dbReference type="ChEBI" id="CHEBI:57540"/>
    </ligand>
</feature>
<evidence type="ECO:0000256" key="13">
    <source>
        <dbReference type="HAMAP-Rule" id="MF_00102"/>
    </source>
</evidence>
<evidence type="ECO:0000256" key="6">
    <source>
        <dbReference type="ARBA" id="ARBA00023002"/>
    </source>
</evidence>
<dbReference type="InterPro" id="IPR036291">
    <property type="entry name" value="NAD(P)-bd_dom_sf"/>
</dbReference>
<dbReference type="SUPFAM" id="SSF51735">
    <property type="entry name" value="NAD(P)-binding Rossmann-fold domains"/>
    <property type="match status" value="1"/>
</dbReference>
<dbReference type="Gene3D" id="3.30.360.10">
    <property type="entry name" value="Dihydrodipicolinate Reductase, domain 2"/>
    <property type="match status" value="1"/>
</dbReference>
<sequence>MVRAIVIGIGGRMGSTIARLILETPQIKLAGVTERPGHTSIGKPLKEILNSAPSEIIVRPDLREIVSHCDVVIDFTTPETTLINMAIAQEAKKAMVVGTTGFSAEQGERIKAISKDIACLISPNMSLGVNVLFKLAKEAALVLGDDYDVEITEAHHRFKQDAPSGTALKLGHIVAQALKRDLQEVGVYGRQGLVGPRTNKEIGIQAARAGDIVGDHTIMFGGLGERLELIHRAHGRENFARGALRAALWIVKQKAGLYDMQNLLGFT</sequence>
<dbReference type="GO" id="GO:0019877">
    <property type="term" value="P:diaminopimelate biosynthetic process"/>
    <property type="evidence" value="ECO:0007669"/>
    <property type="project" value="UniProtKB-UniRule"/>
</dbReference>
<dbReference type="Proteomes" id="UP000772181">
    <property type="component" value="Unassembled WGS sequence"/>
</dbReference>
<dbReference type="InterPro" id="IPR023940">
    <property type="entry name" value="DHDPR_bac"/>
</dbReference>
<comment type="pathway">
    <text evidence="9 13">Amino-acid biosynthesis; L-lysine biosynthesis via DAP pathway; (S)-tetrahydrodipicolinate from L-aspartate: step 4/4.</text>
</comment>
<dbReference type="GO" id="GO:0005829">
    <property type="term" value="C:cytosol"/>
    <property type="evidence" value="ECO:0007669"/>
    <property type="project" value="TreeGrafter"/>
</dbReference>
<evidence type="ECO:0000256" key="4">
    <source>
        <dbReference type="ARBA" id="ARBA00022857"/>
    </source>
</evidence>
<dbReference type="CDD" id="cd02274">
    <property type="entry name" value="DHDPR_N"/>
    <property type="match status" value="1"/>
</dbReference>
<evidence type="ECO:0000256" key="5">
    <source>
        <dbReference type="ARBA" id="ARBA00022915"/>
    </source>
</evidence>
<keyword evidence="6 13" id="KW-0560">Oxidoreductase</keyword>
<feature type="active site" description="Proton donor" evidence="13">
    <location>
        <position position="159"/>
    </location>
</feature>